<dbReference type="GO" id="GO:0055052">
    <property type="term" value="C:ATP-binding cassette (ABC) transporter complex, substrate-binding subunit-containing"/>
    <property type="evidence" value="ECO:0007669"/>
    <property type="project" value="TreeGrafter"/>
</dbReference>
<evidence type="ECO:0000256" key="1">
    <source>
        <dbReference type="ARBA" id="ARBA00008520"/>
    </source>
</evidence>
<evidence type="ECO:0000313" key="4">
    <source>
        <dbReference type="EMBL" id="OYD17513.1"/>
    </source>
</evidence>
<proteinExistence type="inferred from homology"/>
<dbReference type="Gene3D" id="3.40.190.10">
    <property type="entry name" value="Periplasmic binding protein-like II"/>
    <property type="match status" value="1"/>
</dbReference>
<evidence type="ECO:0008006" key="6">
    <source>
        <dbReference type="Google" id="ProtNLM"/>
    </source>
</evidence>
<reference evidence="4 5" key="1">
    <citation type="submission" date="2017-07" db="EMBL/GenBank/DDBJ databases">
        <title>Recovery of genomes from metagenomes via a dereplication, aggregation, and scoring strategy.</title>
        <authorList>
            <person name="Sieber C.M."/>
            <person name="Probst A.J."/>
            <person name="Sharrar A."/>
            <person name="Thomas B.C."/>
            <person name="Hess M."/>
            <person name="Tringe S.G."/>
            <person name="Banfield J.F."/>
        </authorList>
    </citation>
    <scope>NUCLEOTIDE SEQUENCE [LARGE SCALE GENOMIC DNA]</scope>
    <source>
        <strain evidence="4">JGI_Cruoil_03_44_89</strain>
    </source>
</reference>
<dbReference type="AlphaFoldDB" id="A0A235BYS4"/>
<dbReference type="EMBL" id="NOZQ01000010">
    <property type="protein sequence ID" value="OYD17513.1"/>
    <property type="molecule type" value="Genomic_DNA"/>
</dbReference>
<dbReference type="SUPFAM" id="SSF53850">
    <property type="entry name" value="Periplasmic binding protein-like II"/>
    <property type="match status" value="1"/>
</dbReference>
<organism evidence="4 5">
    <name type="scientific">candidate division WOR-3 bacterium JGI_Cruoil_03_44_89</name>
    <dbReference type="NCBI Taxonomy" id="1973748"/>
    <lineage>
        <taxon>Bacteria</taxon>
        <taxon>Bacteria division WOR-3</taxon>
    </lineage>
</organism>
<accession>A0A235BYS4</accession>
<dbReference type="Pfam" id="PF01547">
    <property type="entry name" value="SBP_bac_1"/>
    <property type="match status" value="1"/>
</dbReference>
<protein>
    <recommendedName>
        <fullName evidence="6">Sugar ABC transporter substrate-binding protein</fullName>
    </recommendedName>
</protein>
<dbReference type="GO" id="GO:0042956">
    <property type="term" value="P:maltodextrin transmembrane transport"/>
    <property type="evidence" value="ECO:0007669"/>
    <property type="project" value="TreeGrafter"/>
</dbReference>
<dbReference type="PANTHER" id="PTHR30061">
    <property type="entry name" value="MALTOSE-BINDING PERIPLASMIC PROTEIN"/>
    <property type="match status" value="1"/>
</dbReference>
<gene>
    <name evidence="4" type="ORF">CH333_00720</name>
</gene>
<keyword evidence="2" id="KW-0813">Transport</keyword>
<comment type="caution">
    <text evidence="4">The sequence shown here is derived from an EMBL/GenBank/DDBJ whole genome shotgun (WGS) entry which is preliminary data.</text>
</comment>
<feature type="non-terminal residue" evidence="4">
    <location>
        <position position="1"/>
    </location>
</feature>
<keyword evidence="3" id="KW-0732">Signal</keyword>
<evidence type="ECO:0000256" key="3">
    <source>
        <dbReference type="ARBA" id="ARBA00022729"/>
    </source>
</evidence>
<dbReference type="Proteomes" id="UP000215215">
    <property type="component" value="Unassembled WGS sequence"/>
</dbReference>
<dbReference type="CDD" id="cd13585">
    <property type="entry name" value="PBP2_TMBP_like"/>
    <property type="match status" value="1"/>
</dbReference>
<sequence length="259" mass="29586">YPDENWTWDDFLDAAIKITKDENGDGEPDIFGFWNFSNWVWTFPWIWSNGGRILSEDKKRCLVDSPEAIEALQFLYDLTYKYKVAPTSAETAQRDLFTTGKVGMVMYGRWMVPRYRTIMDFKWGVAPLPKKKNRVSPLFTVAFVASSQCKHPKEAYELVRFLSGKGGNEVIGKLGLAVPSMIDIANSPVFLSPKKLPKNSDVFLKTMDYARLQPVTPQWEEMGSIVNQQLEELFLDKKSPAEAAKDITREVNQLLKKGI</sequence>
<dbReference type="GO" id="GO:1901982">
    <property type="term" value="F:maltose binding"/>
    <property type="evidence" value="ECO:0007669"/>
    <property type="project" value="TreeGrafter"/>
</dbReference>
<dbReference type="InterPro" id="IPR006059">
    <property type="entry name" value="SBP"/>
</dbReference>
<dbReference type="PANTHER" id="PTHR30061:SF50">
    <property type="entry name" value="MALTOSE_MALTODEXTRIN-BINDING PERIPLASMIC PROTEIN"/>
    <property type="match status" value="1"/>
</dbReference>
<comment type="similarity">
    <text evidence="1">Belongs to the bacterial solute-binding protein 1 family.</text>
</comment>
<evidence type="ECO:0000313" key="5">
    <source>
        <dbReference type="Proteomes" id="UP000215215"/>
    </source>
</evidence>
<name>A0A235BYS4_UNCW3</name>
<evidence type="ECO:0000256" key="2">
    <source>
        <dbReference type="ARBA" id="ARBA00022448"/>
    </source>
</evidence>
<dbReference type="GO" id="GO:0015768">
    <property type="term" value="P:maltose transport"/>
    <property type="evidence" value="ECO:0007669"/>
    <property type="project" value="TreeGrafter"/>
</dbReference>